<evidence type="ECO:0000259" key="1">
    <source>
        <dbReference type="Pfam" id="PF01408"/>
    </source>
</evidence>
<accession>X1LKM2</accession>
<dbReference type="Gene3D" id="3.40.50.720">
    <property type="entry name" value="NAD(P)-binding Rossmann-like Domain"/>
    <property type="match status" value="1"/>
</dbReference>
<feature type="non-terminal residue" evidence="2">
    <location>
        <position position="144"/>
    </location>
</feature>
<feature type="domain" description="Gfo/Idh/MocA-like oxidoreductase N-terminal" evidence="1">
    <location>
        <begin position="4"/>
        <end position="123"/>
    </location>
</feature>
<reference evidence="2" key="1">
    <citation type="journal article" date="2014" name="Front. Microbiol.">
        <title>High frequency of phylogenetically diverse reductive dehalogenase-homologous genes in deep subseafloor sedimentary metagenomes.</title>
        <authorList>
            <person name="Kawai M."/>
            <person name="Futagami T."/>
            <person name="Toyoda A."/>
            <person name="Takaki Y."/>
            <person name="Nishi S."/>
            <person name="Hori S."/>
            <person name="Arai W."/>
            <person name="Tsubouchi T."/>
            <person name="Morono Y."/>
            <person name="Uchiyama I."/>
            <person name="Ito T."/>
            <person name="Fujiyama A."/>
            <person name="Inagaki F."/>
            <person name="Takami H."/>
        </authorList>
    </citation>
    <scope>NUCLEOTIDE SEQUENCE</scope>
    <source>
        <strain evidence="2">Expedition CK06-06</strain>
    </source>
</reference>
<dbReference type="InterPro" id="IPR051450">
    <property type="entry name" value="Gfo/Idh/MocA_Oxidoreductases"/>
</dbReference>
<protein>
    <recommendedName>
        <fullName evidence="1">Gfo/Idh/MocA-like oxidoreductase N-terminal domain-containing protein</fullName>
    </recommendedName>
</protein>
<sequence>MPGIAVIGIGKWGKNHARLYQELWQEGVVDKVKICDTDEANLQTASTTLGVEGVPDYRQVLNDPEIQAVSIATPSKTHYQLAREFMESGKDVLVEKPMTMDIKEAEDCVNIAARTKRILMAGHLFRYHPAIRELKRRIDTGELG</sequence>
<dbReference type="Pfam" id="PF01408">
    <property type="entry name" value="GFO_IDH_MocA"/>
    <property type="match status" value="1"/>
</dbReference>
<dbReference type="InterPro" id="IPR000683">
    <property type="entry name" value="Gfo/Idh/MocA-like_OxRdtase_N"/>
</dbReference>
<proteinExistence type="predicted"/>
<evidence type="ECO:0000313" key="2">
    <source>
        <dbReference type="EMBL" id="GAI19922.1"/>
    </source>
</evidence>
<dbReference type="SUPFAM" id="SSF51735">
    <property type="entry name" value="NAD(P)-binding Rossmann-fold domains"/>
    <property type="match status" value="1"/>
</dbReference>
<name>X1LKM2_9ZZZZ</name>
<comment type="caution">
    <text evidence="2">The sequence shown here is derived from an EMBL/GenBank/DDBJ whole genome shotgun (WGS) entry which is preliminary data.</text>
</comment>
<gene>
    <name evidence="2" type="ORF">S06H3_31190</name>
</gene>
<dbReference type="InterPro" id="IPR036291">
    <property type="entry name" value="NAD(P)-bd_dom_sf"/>
</dbReference>
<dbReference type="GO" id="GO:0000166">
    <property type="term" value="F:nucleotide binding"/>
    <property type="evidence" value="ECO:0007669"/>
    <property type="project" value="InterPro"/>
</dbReference>
<dbReference type="PANTHER" id="PTHR43377">
    <property type="entry name" value="BILIVERDIN REDUCTASE A"/>
    <property type="match status" value="1"/>
</dbReference>
<organism evidence="2">
    <name type="scientific">marine sediment metagenome</name>
    <dbReference type="NCBI Taxonomy" id="412755"/>
    <lineage>
        <taxon>unclassified sequences</taxon>
        <taxon>metagenomes</taxon>
        <taxon>ecological metagenomes</taxon>
    </lineage>
</organism>
<dbReference type="PANTHER" id="PTHR43377:SF6">
    <property type="entry name" value="GFO_IDH_MOCA-LIKE OXIDOREDUCTASE N-TERMINAL DOMAIN-CONTAINING PROTEIN"/>
    <property type="match status" value="1"/>
</dbReference>
<dbReference type="AlphaFoldDB" id="X1LKM2"/>
<dbReference type="EMBL" id="BARV01018444">
    <property type="protein sequence ID" value="GAI19922.1"/>
    <property type="molecule type" value="Genomic_DNA"/>
</dbReference>